<gene>
    <name evidence="3" type="ORF">H9L21_03625</name>
</gene>
<dbReference type="Proteomes" id="UP000515871">
    <property type="component" value="Chromosome"/>
</dbReference>
<evidence type="ECO:0000256" key="1">
    <source>
        <dbReference type="SAM" id="MobiDB-lite"/>
    </source>
</evidence>
<dbReference type="RefSeq" id="WP_154595648.1">
    <property type="nucleotide sequence ID" value="NZ_CP060587.1"/>
</dbReference>
<feature type="region of interest" description="Disordered" evidence="1">
    <location>
        <begin position="269"/>
        <end position="293"/>
    </location>
</feature>
<dbReference type="Gene3D" id="3.40.50.1820">
    <property type="entry name" value="alpha/beta hydrolase"/>
    <property type="match status" value="2"/>
</dbReference>
<accession>A0ABX6SXQ1</accession>
<feature type="chain" id="PRO_5045815759" description="Lipase" evidence="2">
    <location>
        <begin position="30"/>
        <end position="371"/>
    </location>
</feature>
<dbReference type="Pfam" id="PF03583">
    <property type="entry name" value="LIP"/>
    <property type="match status" value="2"/>
</dbReference>
<dbReference type="SUPFAM" id="SSF53474">
    <property type="entry name" value="alpha/beta-Hydrolases"/>
    <property type="match status" value="1"/>
</dbReference>
<protein>
    <recommendedName>
        <fullName evidence="5">Lipase</fullName>
    </recommendedName>
</protein>
<evidence type="ECO:0000313" key="3">
    <source>
        <dbReference type="EMBL" id="QNL95045.1"/>
    </source>
</evidence>
<evidence type="ECO:0000313" key="4">
    <source>
        <dbReference type="Proteomes" id="UP000515871"/>
    </source>
</evidence>
<reference evidence="3 4" key="1">
    <citation type="submission" date="2020-08" db="EMBL/GenBank/DDBJ databases">
        <title>Novel species in genus Aeromicrobium.</title>
        <authorList>
            <person name="Zhang G."/>
        </authorList>
    </citation>
    <scope>NUCLEOTIDE SEQUENCE [LARGE SCALE GENOMIC DNA]</scope>
    <source>
        <strain evidence="4">zg-629</strain>
    </source>
</reference>
<organism evidence="3 4">
    <name type="scientific">Aeromicrobium senzhongii</name>
    <dbReference type="NCBI Taxonomy" id="2663859"/>
    <lineage>
        <taxon>Bacteria</taxon>
        <taxon>Bacillati</taxon>
        <taxon>Actinomycetota</taxon>
        <taxon>Actinomycetes</taxon>
        <taxon>Propionibacteriales</taxon>
        <taxon>Nocardioidaceae</taxon>
        <taxon>Aeromicrobium</taxon>
    </lineage>
</organism>
<dbReference type="PIRSF" id="PIRSF029171">
    <property type="entry name" value="Esterase_LipA"/>
    <property type="match status" value="1"/>
</dbReference>
<feature type="compositionally biased region" description="Low complexity" evidence="1">
    <location>
        <begin position="274"/>
        <end position="284"/>
    </location>
</feature>
<feature type="signal peptide" evidence="2">
    <location>
        <begin position="1"/>
        <end position="29"/>
    </location>
</feature>
<dbReference type="InterPro" id="IPR029058">
    <property type="entry name" value="AB_hydrolase_fold"/>
</dbReference>
<dbReference type="InterPro" id="IPR005152">
    <property type="entry name" value="Lipase_secreted"/>
</dbReference>
<dbReference type="EMBL" id="CP060587">
    <property type="protein sequence ID" value="QNL95045.1"/>
    <property type="molecule type" value="Genomic_DNA"/>
</dbReference>
<keyword evidence="4" id="KW-1185">Reference proteome</keyword>
<sequence>MKVRPLAASAVALLAGLLTVSLTSVPAYAIEDGGVSAAAATASPGSVLEQAPAPGALAALGIAPADATATRVLYASTGVRGEATPVSGLVIVPKTPWRGPGERPLVAVSPGTQGLDDRCAASRLIESGRLNDGTWIKQFHTAGYAIAMTDYEGLGTPGDHPYADNVVLGHNALDVVRAARQLGVSVTAPVFLQGFSEGGGATAGALELAPSYAPELPIAGGHATAPTGDLTAIGVRRGPDVYRPLLLLAVGVLDDDAPASGCPPVGLPRGLTDPEAFGPTATATPEPPPTSRSRIEVPFAVTAAWADEIVPLRSVKEAAKQWCARGSRIVYSTSWAPSHLASGYEGGGQAVRFFGDVLRGKSFESTCDWLF</sequence>
<keyword evidence="2" id="KW-0732">Signal</keyword>
<name>A0ABX6SXQ1_9ACTN</name>
<dbReference type="PANTHER" id="PTHR34853">
    <property type="match status" value="1"/>
</dbReference>
<dbReference type="PANTHER" id="PTHR34853:SF1">
    <property type="entry name" value="LIPASE 5"/>
    <property type="match status" value="1"/>
</dbReference>
<evidence type="ECO:0008006" key="5">
    <source>
        <dbReference type="Google" id="ProtNLM"/>
    </source>
</evidence>
<proteinExistence type="predicted"/>
<evidence type="ECO:0000256" key="2">
    <source>
        <dbReference type="SAM" id="SignalP"/>
    </source>
</evidence>